<keyword evidence="6" id="KW-1185">Reference proteome</keyword>
<keyword evidence="2 4" id="KW-0808">Transferase</keyword>
<dbReference type="PANTHER" id="PTHR10291:SF43">
    <property type="entry name" value="DEHYDRODOLICHYL DIPHOSPHATE SYNTHASE COMPLEX SUBUNIT DHDDS"/>
    <property type="match status" value="1"/>
</dbReference>
<sequence>MKRELKIEESILQKLFRNILQQGQIPKHIAFVLDGNRRYAREKNMTTIAGHRKGSDTFDQIIDCAMLCGVQELTAYVFSIDNFKRTEDEVRGILALLLEKFKFKLENPDEREGICYRFVGNWSLFPKHMTQVMAKLMMVSRYNTKIVVNIAFAYTGRHGITSGVMALLKGLQVGDVDLDSITETLVEESLHVEPMPSVDMLIRTGESRLSDFLTWETSDQAVLCFREQYWPAFSYWKFLAAIFYSQANRFTILSHAGLIGDFGRVEKVEENTPKMDRFLQKKTTVDWNSIEAFASGSLLKEQFKKHVVQ</sequence>
<dbReference type="Proteomes" id="UP001642540">
    <property type="component" value="Unassembled WGS sequence"/>
</dbReference>
<dbReference type="CDD" id="cd00475">
    <property type="entry name" value="Cis_IPPS"/>
    <property type="match status" value="1"/>
</dbReference>
<dbReference type="PROSITE" id="PS01066">
    <property type="entry name" value="UPP_SYNTHASE"/>
    <property type="match status" value="1"/>
</dbReference>
<organism evidence="5 6">
    <name type="scientific">Orchesella dallaii</name>
    <dbReference type="NCBI Taxonomy" id="48710"/>
    <lineage>
        <taxon>Eukaryota</taxon>
        <taxon>Metazoa</taxon>
        <taxon>Ecdysozoa</taxon>
        <taxon>Arthropoda</taxon>
        <taxon>Hexapoda</taxon>
        <taxon>Collembola</taxon>
        <taxon>Entomobryomorpha</taxon>
        <taxon>Entomobryoidea</taxon>
        <taxon>Orchesellidae</taxon>
        <taxon>Orchesellinae</taxon>
        <taxon>Orchesella</taxon>
    </lineage>
</organism>
<dbReference type="PANTHER" id="PTHR10291">
    <property type="entry name" value="DEHYDRODOLICHYL DIPHOSPHATE SYNTHASE FAMILY MEMBER"/>
    <property type="match status" value="1"/>
</dbReference>
<dbReference type="InterPro" id="IPR036424">
    <property type="entry name" value="UPP_synth-like_sf"/>
</dbReference>
<dbReference type="EMBL" id="CAXLJM020000082">
    <property type="protein sequence ID" value="CAL8130525.1"/>
    <property type="molecule type" value="Genomic_DNA"/>
</dbReference>
<proteinExistence type="inferred from homology"/>
<evidence type="ECO:0000313" key="6">
    <source>
        <dbReference type="Proteomes" id="UP001642540"/>
    </source>
</evidence>
<evidence type="ECO:0000256" key="1">
    <source>
        <dbReference type="ARBA" id="ARBA00005432"/>
    </source>
</evidence>
<reference evidence="5 6" key="1">
    <citation type="submission" date="2024-08" db="EMBL/GenBank/DDBJ databases">
        <authorList>
            <person name="Cucini C."/>
            <person name="Frati F."/>
        </authorList>
    </citation>
    <scope>NUCLEOTIDE SEQUENCE [LARGE SCALE GENOMIC DNA]</scope>
</reference>
<dbReference type="Pfam" id="PF01255">
    <property type="entry name" value="Prenyltransf"/>
    <property type="match status" value="1"/>
</dbReference>
<evidence type="ECO:0000256" key="3">
    <source>
        <dbReference type="ARBA" id="ARBA00047353"/>
    </source>
</evidence>
<accession>A0ABP1RM15</accession>
<evidence type="ECO:0000313" key="5">
    <source>
        <dbReference type="EMBL" id="CAL8130525.1"/>
    </source>
</evidence>
<comment type="catalytic activity">
    <reaction evidence="3">
        <text>n isopentenyl diphosphate + (2E,6E)-farnesyl diphosphate = a di-trans,poly-cis-polyprenyl diphosphate + n diphosphate</text>
        <dbReference type="Rhea" id="RHEA:53008"/>
        <dbReference type="Rhea" id="RHEA-COMP:19494"/>
        <dbReference type="ChEBI" id="CHEBI:33019"/>
        <dbReference type="ChEBI" id="CHEBI:128769"/>
        <dbReference type="ChEBI" id="CHEBI:136960"/>
        <dbReference type="ChEBI" id="CHEBI:175763"/>
        <dbReference type="EC" id="2.5.1.87"/>
    </reaction>
</comment>
<comment type="similarity">
    <text evidence="1 4">Belongs to the UPP synthase family.</text>
</comment>
<dbReference type="Gene3D" id="3.40.1180.10">
    <property type="entry name" value="Decaprenyl diphosphate synthase-like"/>
    <property type="match status" value="1"/>
</dbReference>
<protein>
    <recommendedName>
        <fullName evidence="4">Alkyl transferase</fullName>
        <ecNumber evidence="4">2.5.1.-</ecNumber>
    </recommendedName>
</protein>
<evidence type="ECO:0000256" key="4">
    <source>
        <dbReference type="RuleBase" id="RU363018"/>
    </source>
</evidence>
<evidence type="ECO:0000256" key="2">
    <source>
        <dbReference type="ARBA" id="ARBA00022679"/>
    </source>
</evidence>
<dbReference type="EC" id="2.5.1.-" evidence="4"/>
<dbReference type="InterPro" id="IPR018520">
    <property type="entry name" value="UPP_synth-like_CS"/>
</dbReference>
<gene>
    <name evidence="5" type="ORF">ODALV1_LOCUS23767</name>
</gene>
<dbReference type="InterPro" id="IPR001441">
    <property type="entry name" value="UPP_synth-like"/>
</dbReference>
<comment type="caution">
    <text evidence="5">The sequence shown here is derived from an EMBL/GenBank/DDBJ whole genome shotgun (WGS) entry which is preliminary data.</text>
</comment>
<dbReference type="NCBIfam" id="TIGR00055">
    <property type="entry name" value="uppS"/>
    <property type="match status" value="1"/>
</dbReference>
<dbReference type="SUPFAM" id="SSF64005">
    <property type="entry name" value="Undecaprenyl diphosphate synthase"/>
    <property type="match status" value="1"/>
</dbReference>
<name>A0ABP1RM15_9HEXA</name>